<dbReference type="InterPro" id="IPR050237">
    <property type="entry name" value="ATP-dep_AMP-bd_enzyme"/>
</dbReference>
<evidence type="ECO:0000256" key="1">
    <source>
        <dbReference type="ARBA" id="ARBA00022598"/>
    </source>
</evidence>
<dbReference type="InterPro" id="IPR020845">
    <property type="entry name" value="AMP-binding_CS"/>
</dbReference>
<sequence>MADTFPLVTRELDHSIAYLARPLNLVGLNAGIIDTRTFLSHVYAVAEQIPNGQFAINLCENRYLFMVSFCAVIVRGHTNLLPANKNITTQQQLLNDYYNGYIIHDGGEVCESAAALDITTVKLQGCRPAIHVPKIANDQLACISFTSGSTGSSKPNLKYWHTLHRSSAINYTFMVNQPHQTLFQLATVPAQHMWGLETSVLLPMFSDVCACDAKPLFAQDITDTLANLPEPRMLVSTPVHLRALSGTSDAPPLHLILCATSPLTTTLAAQMEEKFSATLKEVYGCSEVGSMAVRRTANDQHWRLFDGIRFDQQDENTLASADHLPTPTVLQDFIHFTDPTHFTLAGRATDLIKIAGKRGSLFEINQRLLNFAGLDDGIVLLPESDKAVPRLCAIVALKAGFDKADLLRYLKQHLDSAFVPRPVYVIEALPREPNGKLLKVKLDALLAGLRTKKRAE</sequence>
<proteinExistence type="predicted"/>
<dbReference type="SUPFAM" id="SSF56801">
    <property type="entry name" value="Acetyl-CoA synthetase-like"/>
    <property type="match status" value="1"/>
</dbReference>
<protein>
    <submittedName>
        <fullName evidence="3">Acyl-CoA synthetase</fullName>
    </submittedName>
</protein>
<dbReference type="Pfam" id="PF00501">
    <property type="entry name" value="AMP-binding"/>
    <property type="match status" value="1"/>
</dbReference>
<dbReference type="InterPro" id="IPR045851">
    <property type="entry name" value="AMP-bd_C_sf"/>
</dbReference>
<evidence type="ECO:0000259" key="2">
    <source>
        <dbReference type="Pfam" id="PF00501"/>
    </source>
</evidence>
<dbReference type="EMBL" id="JAATNW010000006">
    <property type="protein sequence ID" value="NMH60669.1"/>
    <property type="molecule type" value="Genomic_DNA"/>
</dbReference>
<dbReference type="RefSeq" id="WP_169211234.1">
    <property type="nucleotide sequence ID" value="NZ_JAATNW010000006.1"/>
</dbReference>
<name>A0ABX1R3K9_9ALTE</name>
<dbReference type="InterPro" id="IPR000873">
    <property type="entry name" value="AMP-dep_synth/lig_dom"/>
</dbReference>
<gene>
    <name evidence="3" type="ORF">HCJ96_11595</name>
</gene>
<dbReference type="PANTHER" id="PTHR43767:SF8">
    <property type="entry name" value="LONG-CHAIN-FATTY-ACID--COA LIGASE"/>
    <property type="match status" value="1"/>
</dbReference>
<accession>A0ABX1R3K9</accession>
<keyword evidence="1" id="KW-0436">Ligase</keyword>
<organism evidence="3 4">
    <name type="scientific">Alteromonas ponticola</name>
    <dbReference type="NCBI Taxonomy" id="2720613"/>
    <lineage>
        <taxon>Bacteria</taxon>
        <taxon>Pseudomonadati</taxon>
        <taxon>Pseudomonadota</taxon>
        <taxon>Gammaproteobacteria</taxon>
        <taxon>Alteromonadales</taxon>
        <taxon>Alteromonadaceae</taxon>
        <taxon>Alteromonas/Salinimonas group</taxon>
        <taxon>Alteromonas</taxon>
    </lineage>
</organism>
<keyword evidence="4" id="KW-1185">Reference proteome</keyword>
<comment type="caution">
    <text evidence="3">The sequence shown here is derived from an EMBL/GenBank/DDBJ whole genome shotgun (WGS) entry which is preliminary data.</text>
</comment>
<evidence type="ECO:0000313" key="3">
    <source>
        <dbReference type="EMBL" id="NMH60669.1"/>
    </source>
</evidence>
<dbReference type="PROSITE" id="PS00455">
    <property type="entry name" value="AMP_BINDING"/>
    <property type="match status" value="1"/>
</dbReference>
<dbReference type="Proteomes" id="UP000709336">
    <property type="component" value="Unassembled WGS sequence"/>
</dbReference>
<dbReference type="Gene3D" id="3.30.300.30">
    <property type="match status" value="1"/>
</dbReference>
<reference evidence="3 4" key="1">
    <citation type="submission" date="2020-03" db="EMBL/GenBank/DDBJ databases">
        <title>Alteromonas ponticola sp. nov., isolated from seawater.</title>
        <authorList>
            <person name="Yoon J.-H."/>
            <person name="Kim Y.-O."/>
        </authorList>
    </citation>
    <scope>NUCLEOTIDE SEQUENCE [LARGE SCALE GENOMIC DNA]</scope>
    <source>
        <strain evidence="3 4">MYP5</strain>
    </source>
</reference>
<dbReference type="PANTHER" id="PTHR43767">
    <property type="entry name" value="LONG-CHAIN-FATTY-ACID--COA LIGASE"/>
    <property type="match status" value="1"/>
</dbReference>
<dbReference type="InterPro" id="IPR042099">
    <property type="entry name" value="ANL_N_sf"/>
</dbReference>
<feature type="domain" description="AMP-dependent synthetase/ligase" evidence="2">
    <location>
        <begin position="123"/>
        <end position="302"/>
    </location>
</feature>
<dbReference type="Gene3D" id="3.40.50.12780">
    <property type="entry name" value="N-terminal domain of ligase-like"/>
    <property type="match status" value="1"/>
</dbReference>
<evidence type="ECO:0000313" key="4">
    <source>
        <dbReference type="Proteomes" id="UP000709336"/>
    </source>
</evidence>